<evidence type="ECO:0000256" key="1">
    <source>
        <dbReference type="SAM" id="Coils"/>
    </source>
</evidence>
<organism evidence="2 3">
    <name type="scientific">Paenibacillus aquistagni</name>
    <dbReference type="NCBI Taxonomy" id="1852522"/>
    <lineage>
        <taxon>Bacteria</taxon>
        <taxon>Bacillati</taxon>
        <taxon>Bacillota</taxon>
        <taxon>Bacilli</taxon>
        <taxon>Bacillales</taxon>
        <taxon>Paenibacillaceae</taxon>
        <taxon>Paenibacillus</taxon>
    </lineage>
</organism>
<evidence type="ECO:0000313" key="3">
    <source>
        <dbReference type="Proteomes" id="UP000193834"/>
    </source>
</evidence>
<dbReference type="STRING" id="1852522.SAMN06295960_0478"/>
<dbReference type="EMBL" id="FXAZ01000001">
    <property type="protein sequence ID" value="SMG14396.1"/>
    <property type="molecule type" value="Genomic_DNA"/>
</dbReference>
<keyword evidence="3" id="KW-1185">Reference proteome</keyword>
<name>A0A1X7III3_9BACL</name>
<protein>
    <submittedName>
        <fullName evidence="2">Uncharacterized protein</fullName>
    </submittedName>
</protein>
<evidence type="ECO:0000313" key="2">
    <source>
        <dbReference type="EMBL" id="SMG14396.1"/>
    </source>
</evidence>
<dbReference type="Proteomes" id="UP000193834">
    <property type="component" value="Unassembled WGS sequence"/>
</dbReference>
<sequence length="259" mass="29802">MMLMCCSLLSIAGCRGPSDMHPHEVVTRSIDGLSGEDHFLFKGMTEIRAGEREVLTKRLRFEGQVKHHQGMYMRLITHPRKENTTTSRWNPLKLLEELGEAETTVERVEPTKVLYALYAQQGTSKKERGVTEPTFPLDEAQAYHIQVEGQSAKKIFASKVWEDYNQIVLPHEKVMAVHDKLSRSDAVRLEQELNEAEAKHRAELDKLLKGCKVDAEYVLWIDRKSQLPLRLDGKMKVYYNDKGKSSETIRTVSEFTRTR</sequence>
<feature type="coiled-coil region" evidence="1">
    <location>
        <begin position="179"/>
        <end position="206"/>
    </location>
</feature>
<proteinExistence type="predicted"/>
<keyword evidence="1" id="KW-0175">Coiled coil</keyword>
<reference evidence="2 3" key="1">
    <citation type="submission" date="2017-04" db="EMBL/GenBank/DDBJ databases">
        <authorList>
            <person name="Afonso C.L."/>
            <person name="Miller P.J."/>
            <person name="Scott M.A."/>
            <person name="Spackman E."/>
            <person name="Goraichik I."/>
            <person name="Dimitrov K.M."/>
            <person name="Suarez D.L."/>
            <person name="Swayne D.E."/>
        </authorList>
    </citation>
    <scope>NUCLEOTIDE SEQUENCE [LARGE SCALE GENOMIC DNA]</scope>
    <source>
        <strain evidence="2 3">11</strain>
    </source>
</reference>
<accession>A0A1X7III3</accession>
<dbReference type="AlphaFoldDB" id="A0A1X7III3"/>
<gene>
    <name evidence="2" type="ORF">SAMN06295960_0478</name>
</gene>